<dbReference type="GO" id="GO:0052621">
    <property type="term" value="F:diguanylate cyclase activity"/>
    <property type="evidence" value="ECO:0007669"/>
    <property type="project" value="TreeGrafter"/>
</dbReference>
<comment type="caution">
    <text evidence="4">The sequence shown here is derived from an EMBL/GenBank/DDBJ whole genome shotgun (WGS) entry which is preliminary data.</text>
</comment>
<dbReference type="NCBIfam" id="TIGR00254">
    <property type="entry name" value="GGDEF"/>
    <property type="match status" value="1"/>
</dbReference>
<dbReference type="InterPro" id="IPR000014">
    <property type="entry name" value="PAS"/>
</dbReference>
<dbReference type="InterPro" id="IPR000160">
    <property type="entry name" value="GGDEF_dom"/>
</dbReference>
<dbReference type="SUPFAM" id="SSF55785">
    <property type="entry name" value="PYP-like sensor domain (PAS domain)"/>
    <property type="match status" value="1"/>
</dbReference>
<dbReference type="InterPro" id="IPR043128">
    <property type="entry name" value="Rev_trsase/Diguanyl_cyclase"/>
</dbReference>
<dbReference type="InterPro" id="IPR035965">
    <property type="entry name" value="PAS-like_dom_sf"/>
</dbReference>
<dbReference type="CDD" id="cd00130">
    <property type="entry name" value="PAS"/>
    <property type="match status" value="1"/>
</dbReference>
<evidence type="ECO:0000259" key="2">
    <source>
        <dbReference type="PROSITE" id="PS50112"/>
    </source>
</evidence>
<name>A0A1B9AE72_9BACI</name>
<dbReference type="FunFam" id="3.30.70.270:FF:000001">
    <property type="entry name" value="Diguanylate cyclase domain protein"/>
    <property type="match status" value="1"/>
</dbReference>
<dbReference type="EMBL" id="MAYT01000030">
    <property type="protein sequence ID" value="OCA82146.1"/>
    <property type="molecule type" value="Genomic_DNA"/>
</dbReference>
<evidence type="ECO:0000313" key="5">
    <source>
        <dbReference type="Proteomes" id="UP000092578"/>
    </source>
</evidence>
<dbReference type="SMART" id="SM00267">
    <property type="entry name" value="GGDEF"/>
    <property type="match status" value="1"/>
</dbReference>
<feature type="domain" description="GGDEF" evidence="3">
    <location>
        <begin position="195"/>
        <end position="323"/>
    </location>
</feature>
<dbReference type="InterPro" id="IPR050469">
    <property type="entry name" value="Diguanylate_Cyclase"/>
</dbReference>
<sequence length="334" mass="38111">MDEHLNHAPCGYLTLADDGTILTINQTLLNLLGYDINELRGKHINCMMTVSSRSFFQLYFFPLIQLQGTVEEMYLPLQPKGENPLPFLLNALRKVTEKGTATHCMFTLMKRRREYEQSILEIKREMEEQNRIKEEMITELELLQRQLEHKQQELVEMNSRLKVLAETDGLTGLKNRRSFQESLSLNMSLCQESSLPLSLLLLDVDHFKNINDTFGHLTGDKVLQVLALLLKESTKEDDVVARYGGEEFAVILPNADQPQALQVGEKIRSLAEASYSTSPWFTVSIGAVTMSLEDTVTSLQSKADRALYSSKRNGRNRVTHFDFLHRSTDPNSLK</sequence>
<feature type="domain" description="PAS" evidence="2">
    <location>
        <begin position="1"/>
        <end position="42"/>
    </location>
</feature>
<dbReference type="Pfam" id="PF13426">
    <property type="entry name" value="PAS_9"/>
    <property type="match status" value="1"/>
</dbReference>
<evidence type="ECO:0000259" key="3">
    <source>
        <dbReference type="PROSITE" id="PS50887"/>
    </source>
</evidence>
<gene>
    <name evidence="4" type="ORF">A8F95_15745</name>
</gene>
<evidence type="ECO:0008006" key="6">
    <source>
        <dbReference type="Google" id="ProtNLM"/>
    </source>
</evidence>
<dbReference type="PROSITE" id="PS50112">
    <property type="entry name" value="PAS"/>
    <property type="match status" value="1"/>
</dbReference>
<dbReference type="PANTHER" id="PTHR45138">
    <property type="entry name" value="REGULATORY COMPONENTS OF SENSORY TRANSDUCTION SYSTEM"/>
    <property type="match status" value="1"/>
</dbReference>
<dbReference type="SUPFAM" id="SSF55073">
    <property type="entry name" value="Nucleotide cyclase"/>
    <property type="match status" value="1"/>
</dbReference>
<protein>
    <recommendedName>
        <fullName evidence="6">PAS domain S-box protein</fullName>
    </recommendedName>
</protein>
<keyword evidence="1" id="KW-0175">Coiled coil</keyword>
<keyword evidence="5" id="KW-1185">Reference proteome</keyword>
<dbReference type="Proteomes" id="UP000092578">
    <property type="component" value="Unassembled WGS sequence"/>
</dbReference>
<dbReference type="GO" id="GO:0005886">
    <property type="term" value="C:plasma membrane"/>
    <property type="evidence" value="ECO:0007669"/>
    <property type="project" value="TreeGrafter"/>
</dbReference>
<dbReference type="PANTHER" id="PTHR45138:SF9">
    <property type="entry name" value="DIGUANYLATE CYCLASE DGCM-RELATED"/>
    <property type="match status" value="1"/>
</dbReference>
<proteinExistence type="predicted"/>
<dbReference type="Pfam" id="PF00990">
    <property type="entry name" value="GGDEF"/>
    <property type="match status" value="1"/>
</dbReference>
<organism evidence="4 5">
    <name type="scientific">Pseudobacillus wudalianchiensis</name>
    <dbReference type="NCBI Taxonomy" id="1743143"/>
    <lineage>
        <taxon>Bacteria</taxon>
        <taxon>Bacillati</taxon>
        <taxon>Bacillota</taxon>
        <taxon>Bacilli</taxon>
        <taxon>Bacillales</taxon>
        <taxon>Bacillaceae</taxon>
        <taxon>Pseudobacillus</taxon>
    </lineage>
</organism>
<reference evidence="5" key="1">
    <citation type="submission" date="2016-05" db="EMBL/GenBank/DDBJ databases">
        <authorList>
            <person name="Liu B."/>
            <person name="Wang J."/>
            <person name="Zhu Y."/>
            <person name="Liu G."/>
            <person name="Chen Q."/>
            <person name="Chen Z."/>
            <person name="Lan J."/>
            <person name="Che J."/>
            <person name="Ge C."/>
            <person name="Shi H."/>
            <person name="Pan Z."/>
            <person name="Liu X."/>
        </authorList>
    </citation>
    <scope>NUCLEOTIDE SEQUENCE [LARGE SCALE GENOMIC DNA]</scope>
    <source>
        <strain evidence="5">FJAT-27215</strain>
    </source>
</reference>
<dbReference type="CDD" id="cd01949">
    <property type="entry name" value="GGDEF"/>
    <property type="match status" value="1"/>
</dbReference>
<evidence type="ECO:0000256" key="1">
    <source>
        <dbReference type="SAM" id="Coils"/>
    </source>
</evidence>
<dbReference type="Gene3D" id="3.30.70.270">
    <property type="match status" value="1"/>
</dbReference>
<dbReference type="AlphaFoldDB" id="A0A1B9AE72"/>
<dbReference type="Gene3D" id="3.30.450.20">
    <property type="entry name" value="PAS domain"/>
    <property type="match status" value="1"/>
</dbReference>
<dbReference type="GO" id="GO:0043709">
    <property type="term" value="P:cell adhesion involved in single-species biofilm formation"/>
    <property type="evidence" value="ECO:0007669"/>
    <property type="project" value="TreeGrafter"/>
</dbReference>
<dbReference type="InterPro" id="IPR029787">
    <property type="entry name" value="Nucleotide_cyclase"/>
</dbReference>
<evidence type="ECO:0000313" key="4">
    <source>
        <dbReference type="EMBL" id="OCA82146.1"/>
    </source>
</evidence>
<dbReference type="RefSeq" id="WP_065412037.1">
    <property type="nucleotide sequence ID" value="NZ_MAYT01000030.1"/>
</dbReference>
<accession>A0A1B9AE72</accession>
<dbReference type="PROSITE" id="PS50887">
    <property type="entry name" value="GGDEF"/>
    <property type="match status" value="1"/>
</dbReference>
<dbReference type="GO" id="GO:1902201">
    <property type="term" value="P:negative regulation of bacterial-type flagellum-dependent cell motility"/>
    <property type="evidence" value="ECO:0007669"/>
    <property type="project" value="TreeGrafter"/>
</dbReference>
<feature type="coiled-coil region" evidence="1">
    <location>
        <begin position="112"/>
        <end position="167"/>
    </location>
</feature>